<reference evidence="8" key="1">
    <citation type="submission" date="2017-09" db="EMBL/GenBank/DDBJ databases">
        <title>Depth-based differentiation of microbial function through sediment-hosted aquifers and enrichment of novel symbionts in the deep terrestrial subsurface.</title>
        <authorList>
            <person name="Probst A.J."/>
            <person name="Ladd B."/>
            <person name="Jarett J.K."/>
            <person name="Geller-Mcgrath D.E."/>
            <person name="Sieber C.M.K."/>
            <person name="Emerson J.B."/>
            <person name="Anantharaman K."/>
            <person name="Thomas B.C."/>
            <person name="Malmstrom R."/>
            <person name="Stieglmeier M."/>
            <person name="Klingl A."/>
            <person name="Woyke T."/>
            <person name="Ryan C.M."/>
            <person name="Banfield J.F."/>
        </authorList>
    </citation>
    <scope>NUCLEOTIDE SEQUENCE [LARGE SCALE GENOMIC DNA]</scope>
</reference>
<dbReference type="GO" id="GO:0051301">
    <property type="term" value="P:cell division"/>
    <property type="evidence" value="ECO:0007669"/>
    <property type="project" value="InterPro"/>
</dbReference>
<dbReference type="Proteomes" id="UP000229749">
    <property type="component" value="Unassembled WGS sequence"/>
</dbReference>
<dbReference type="NCBIfam" id="TIGR02210">
    <property type="entry name" value="rodA_shape"/>
    <property type="match status" value="1"/>
</dbReference>
<evidence type="ECO:0000256" key="5">
    <source>
        <dbReference type="ARBA" id="ARBA00023136"/>
    </source>
</evidence>
<evidence type="ECO:0000256" key="2">
    <source>
        <dbReference type="ARBA" id="ARBA00022692"/>
    </source>
</evidence>
<feature type="transmembrane region" description="Helical" evidence="6">
    <location>
        <begin position="12"/>
        <end position="32"/>
    </location>
</feature>
<proteinExistence type="predicted"/>
<dbReference type="EMBL" id="PFWS01000005">
    <property type="protein sequence ID" value="PJA47691.1"/>
    <property type="molecule type" value="Genomic_DNA"/>
</dbReference>
<dbReference type="GO" id="GO:0008360">
    <property type="term" value="P:regulation of cell shape"/>
    <property type="evidence" value="ECO:0007669"/>
    <property type="project" value="UniProtKB-KW"/>
</dbReference>
<dbReference type="Pfam" id="PF01098">
    <property type="entry name" value="FTSW_RODA_SPOVE"/>
    <property type="match status" value="1"/>
</dbReference>
<keyword evidence="5 6" id="KW-0472">Membrane</keyword>
<comment type="subcellular location">
    <subcellularLocation>
        <location evidence="1">Membrane</location>
        <topology evidence="1">Multi-pass membrane protein</topology>
    </subcellularLocation>
</comment>
<feature type="transmembrane region" description="Helical" evidence="6">
    <location>
        <begin position="44"/>
        <end position="64"/>
    </location>
</feature>
<dbReference type="PANTHER" id="PTHR30474">
    <property type="entry name" value="CELL CYCLE PROTEIN"/>
    <property type="match status" value="1"/>
</dbReference>
<feature type="transmembrane region" description="Helical" evidence="6">
    <location>
        <begin position="334"/>
        <end position="356"/>
    </location>
</feature>
<sequence length="369" mass="42009">MFSKVYRFLRGMDGIFLLCVFLLVLFGFLAIYSVALSQQNTEFFLLKKQLLAFSLGFLFLLFFFQTDYRFLKGYHHIIYAICILLLLAVLIFGQTIRGTKGWFELGNISFQPVEFAKMGFIIFFARFLADRPLPLSFQDILKSGFIVLFPTLLVLLQPDMGSALLFVGVWLFMLLFAGMRKRFIVLLLSIFIGISLFGWLFVLEDYQQARLQTFFYPSQDPLGEGYNVSQALIAIGSGQWFGQGLGFGSQNQLRFLPESQTDFVFAVIAEELGFVGVLVFFFIFFLFFIRILQALYKTKDSFAQYLLFGIGSLFFLQFVVNIGMNLALLPVTGITLPFVSYGGSSLMVFLCLVGIIQSIMRQRSFGQNG</sequence>
<dbReference type="InterPro" id="IPR011923">
    <property type="entry name" value="RodA/MrdB"/>
</dbReference>
<organism evidence="7 8">
    <name type="scientific">Candidatus Uhrbacteria bacterium CG_4_9_14_3_um_filter_36_7</name>
    <dbReference type="NCBI Taxonomy" id="1975033"/>
    <lineage>
        <taxon>Bacteria</taxon>
        <taxon>Candidatus Uhriibacteriota</taxon>
    </lineage>
</organism>
<evidence type="ECO:0000256" key="3">
    <source>
        <dbReference type="ARBA" id="ARBA00022960"/>
    </source>
</evidence>
<feature type="transmembrane region" description="Helical" evidence="6">
    <location>
        <begin position="76"/>
        <end position="96"/>
    </location>
</feature>
<feature type="transmembrane region" description="Helical" evidence="6">
    <location>
        <begin position="272"/>
        <end position="293"/>
    </location>
</feature>
<dbReference type="InterPro" id="IPR001182">
    <property type="entry name" value="FtsW/RodA"/>
</dbReference>
<dbReference type="AlphaFoldDB" id="A0A2M7XI95"/>
<accession>A0A2M7XI95</accession>
<name>A0A2M7XI95_9BACT</name>
<feature type="transmembrane region" description="Helical" evidence="6">
    <location>
        <begin position="108"/>
        <end position="128"/>
    </location>
</feature>
<dbReference type="GO" id="GO:0005886">
    <property type="term" value="C:plasma membrane"/>
    <property type="evidence" value="ECO:0007669"/>
    <property type="project" value="TreeGrafter"/>
</dbReference>
<gene>
    <name evidence="7" type="ORF">CO172_00320</name>
</gene>
<dbReference type="GO" id="GO:0015648">
    <property type="term" value="F:lipid-linked peptidoglycan transporter activity"/>
    <property type="evidence" value="ECO:0007669"/>
    <property type="project" value="TreeGrafter"/>
</dbReference>
<evidence type="ECO:0000313" key="7">
    <source>
        <dbReference type="EMBL" id="PJA47691.1"/>
    </source>
</evidence>
<evidence type="ECO:0000256" key="6">
    <source>
        <dbReference type="SAM" id="Phobius"/>
    </source>
</evidence>
<feature type="transmembrane region" description="Helical" evidence="6">
    <location>
        <begin position="162"/>
        <end position="178"/>
    </location>
</feature>
<evidence type="ECO:0000313" key="8">
    <source>
        <dbReference type="Proteomes" id="UP000229749"/>
    </source>
</evidence>
<feature type="transmembrane region" description="Helical" evidence="6">
    <location>
        <begin position="183"/>
        <end position="202"/>
    </location>
</feature>
<keyword evidence="4 6" id="KW-1133">Transmembrane helix</keyword>
<dbReference type="GO" id="GO:0032153">
    <property type="term" value="C:cell division site"/>
    <property type="evidence" value="ECO:0007669"/>
    <property type="project" value="TreeGrafter"/>
</dbReference>
<feature type="transmembrane region" description="Helical" evidence="6">
    <location>
        <begin position="305"/>
        <end position="328"/>
    </location>
</feature>
<evidence type="ECO:0000256" key="4">
    <source>
        <dbReference type="ARBA" id="ARBA00022989"/>
    </source>
</evidence>
<protein>
    <submittedName>
        <fullName evidence="7">Rod shape-determining protein RodA</fullName>
    </submittedName>
</protein>
<keyword evidence="3" id="KW-0133">Cell shape</keyword>
<comment type="caution">
    <text evidence="7">The sequence shown here is derived from an EMBL/GenBank/DDBJ whole genome shotgun (WGS) entry which is preliminary data.</text>
</comment>
<keyword evidence="2 6" id="KW-0812">Transmembrane</keyword>
<evidence type="ECO:0000256" key="1">
    <source>
        <dbReference type="ARBA" id="ARBA00004141"/>
    </source>
</evidence>